<dbReference type="EMBL" id="CP048222">
    <property type="protein sequence ID" value="QHT65249.1"/>
    <property type="molecule type" value="Genomic_DNA"/>
</dbReference>
<keyword evidence="2" id="KW-1185">Reference proteome</keyword>
<proteinExistence type="predicted"/>
<accession>A0A6C0GBA5</accession>
<dbReference type="KEGG" id="rhoz:GXP67_00445"/>
<reference evidence="1 2" key="1">
    <citation type="submission" date="2020-01" db="EMBL/GenBank/DDBJ databases">
        <authorList>
            <person name="Kim M.K."/>
        </authorList>
    </citation>
    <scope>NUCLEOTIDE SEQUENCE [LARGE SCALE GENOMIC DNA]</scope>
    <source>
        <strain evidence="1 2">172606-1</strain>
    </source>
</reference>
<dbReference type="RefSeq" id="WP_162441337.1">
    <property type="nucleotide sequence ID" value="NZ_CP048222.1"/>
</dbReference>
<gene>
    <name evidence="1" type="ORF">GXP67_00445</name>
</gene>
<evidence type="ECO:0000313" key="1">
    <source>
        <dbReference type="EMBL" id="QHT65249.1"/>
    </source>
</evidence>
<organism evidence="1 2">
    <name type="scientific">Rhodocytophaga rosea</name>
    <dbReference type="NCBI Taxonomy" id="2704465"/>
    <lineage>
        <taxon>Bacteria</taxon>
        <taxon>Pseudomonadati</taxon>
        <taxon>Bacteroidota</taxon>
        <taxon>Cytophagia</taxon>
        <taxon>Cytophagales</taxon>
        <taxon>Rhodocytophagaceae</taxon>
        <taxon>Rhodocytophaga</taxon>
    </lineage>
</organism>
<protein>
    <submittedName>
        <fullName evidence="1">Uncharacterized protein</fullName>
    </submittedName>
</protein>
<name>A0A6C0GBA5_9BACT</name>
<dbReference type="AlphaFoldDB" id="A0A6C0GBA5"/>
<dbReference type="Proteomes" id="UP000480178">
    <property type="component" value="Chromosome"/>
</dbReference>
<sequence>MTVELCRSGKSTSEVAVELGLRRNWSASGSESMSKVKKEVFQGMRSLPYLLNRLKKQLWEAELERDMELMLTT</sequence>
<evidence type="ECO:0000313" key="2">
    <source>
        <dbReference type="Proteomes" id="UP000480178"/>
    </source>
</evidence>